<dbReference type="Proteomes" id="UP001597417">
    <property type="component" value="Unassembled WGS sequence"/>
</dbReference>
<dbReference type="EMBL" id="JBHUKR010000022">
    <property type="protein sequence ID" value="MFD2421632.1"/>
    <property type="molecule type" value="Genomic_DNA"/>
</dbReference>
<gene>
    <name evidence="1" type="ORF">ACFSXZ_35405</name>
</gene>
<name>A0ABW5G3Z2_9PSEU</name>
<proteinExistence type="predicted"/>
<evidence type="ECO:0000313" key="1">
    <source>
        <dbReference type="EMBL" id="MFD2421632.1"/>
    </source>
</evidence>
<sequence>MTPAEQRTLDNLVDAILDTDSRTEPVHERDCPACDIASEIAGTLAAEWDPHENWHDTTVSNGLPGDTVLDQATRIAAHVLHRRLPGHQRSRRAS</sequence>
<evidence type="ECO:0000313" key="2">
    <source>
        <dbReference type="Proteomes" id="UP001597417"/>
    </source>
</evidence>
<reference evidence="2" key="1">
    <citation type="journal article" date="2019" name="Int. J. Syst. Evol. Microbiol.">
        <title>The Global Catalogue of Microorganisms (GCM) 10K type strain sequencing project: providing services to taxonomists for standard genome sequencing and annotation.</title>
        <authorList>
            <consortium name="The Broad Institute Genomics Platform"/>
            <consortium name="The Broad Institute Genome Sequencing Center for Infectious Disease"/>
            <person name="Wu L."/>
            <person name="Ma J."/>
        </authorList>
    </citation>
    <scope>NUCLEOTIDE SEQUENCE [LARGE SCALE GENOMIC DNA]</scope>
    <source>
        <strain evidence="2">CGMCC 4.7645</strain>
    </source>
</reference>
<organism evidence="1 2">
    <name type="scientific">Amycolatopsis pigmentata</name>
    <dbReference type="NCBI Taxonomy" id="450801"/>
    <lineage>
        <taxon>Bacteria</taxon>
        <taxon>Bacillati</taxon>
        <taxon>Actinomycetota</taxon>
        <taxon>Actinomycetes</taxon>
        <taxon>Pseudonocardiales</taxon>
        <taxon>Pseudonocardiaceae</taxon>
        <taxon>Amycolatopsis</taxon>
    </lineage>
</organism>
<protein>
    <submittedName>
        <fullName evidence="1">Uncharacterized protein</fullName>
    </submittedName>
</protein>
<comment type="caution">
    <text evidence="1">The sequence shown here is derived from an EMBL/GenBank/DDBJ whole genome shotgun (WGS) entry which is preliminary data.</text>
</comment>
<keyword evidence="2" id="KW-1185">Reference proteome</keyword>
<dbReference type="RefSeq" id="WP_378270325.1">
    <property type="nucleotide sequence ID" value="NZ_JBHUKR010000022.1"/>
</dbReference>
<accession>A0ABW5G3Z2</accession>